<dbReference type="InterPro" id="IPR017568">
    <property type="entry name" value="3-oxoacyl-ACP_synth-2"/>
</dbReference>
<dbReference type="SMART" id="SM00825">
    <property type="entry name" value="PKS_KS"/>
    <property type="match status" value="1"/>
</dbReference>
<evidence type="ECO:0000313" key="19">
    <source>
        <dbReference type="Proteomes" id="UP000241803"/>
    </source>
</evidence>
<dbReference type="UniPathway" id="UPA00094"/>
<dbReference type="Gene3D" id="3.40.47.10">
    <property type="match status" value="1"/>
</dbReference>
<evidence type="ECO:0000256" key="14">
    <source>
        <dbReference type="PIRNR" id="PIRNR000447"/>
    </source>
</evidence>
<protein>
    <recommendedName>
        <fullName evidence="4 14">3-oxoacyl-[acyl-carrier-protein] synthase 2</fullName>
        <ecNumber evidence="3 14">2.3.1.179</ecNumber>
    </recommendedName>
</protein>
<keyword evidence="6 14" id="KW-0808">Transferase</keyword>
<dbReference type="InterPro" id="IPR018201">
    <property type="entry name" value="Ketoacyl_synth_AS"/>
</dbReference>
<dbReference type="Pfam" id="PF00109">
    <property type="entry name" value="ketoacyl-synt"/>
    <property type="match status" value="1"/>
</dbReference>
<dbReference type="AlphaFoldDB" id="A0A2T3LAW2"/>
<evidence type="ECO:0000256" key="2">
    <source>
        <dbReference type="ARBA" id="ARBA00008467"/>
    </source>
</evidence>
<comment type="catalytic activity">
    <reaction evidence="13 14">
        <text>a fatty acyl-[ACP] + malonyl-[ACP] + H(+) = a 3-oxoacyl-[ACP] + holo-[ACP] + CO2</text>
        <dbReference type="Rhea" id="RHEA:22836"/>
        <dbReference type="Rhea" id="RHEA-COMP:9623"/>
        <dbReference type="Rhea" id="RHEA-COMP:9685"/>
        <dbReference type="Rhea" id="RHEA-COMP:9916"/>
        <dbReference type="Rhea" id="RHEA-COMP:14125"/>
        <dbReference type="ChEBI" id="CHEBI:15378"/>
        <dbReference type="ChEBI" id="CHEBI:16526"/>
        <dbReference type="ChEBI" id="CHEBI:64479"/>
        <dbReference type="ChEBI" id="CHEBI:78449"/>
        <dbReference type="ChEBI" id="CHEBI:78776"/>
        <dbReference type="ChEBI" id="CHEBI:138651"/>
    </reaction>
</comment>
<dbReference type="EMBL" id="PYOC01000002">
    <property type="protein sequence ID" value="PSV48452.1"/>
    <property type="molecule type" value="Genomic_DNA"/>
</dbReference>
<dbReference type="GO" id="GO:0006633">
    <property type="term" value="P:fatty acid biosynthetic process"/>
    <property type="evidence" value="ECO:0007669"/>
    <property type="project" value="UniProtKB-UniRule"/>
</dbReference>
<accession>A0A2T3LAW2</accession>
<dbReference type="NCBIfam" id="NF005589">
    <property type="entry name" value="PRK07314.1"/>
    <property type="match status" value="1"/>
</dbReference>
<dbReference type="PANTHER" id="PTHR11712">
    <property type="entry name" value="POLYKETIDE SYNTHASE-RELATED"/>
    <property type="match status" value="1"/>
</dbReference>
<dbReference type="PROSITE" id="PS52004">
    <property type="entry name" value="KS3_2"/>
    <property type="match status" value="1"/>
</dbReference>
<evidence type="ECO:0000256" key="5">
    <source>
        <dbReference type="ARBA" id="ARBA00022516"/>
    </source>
</evidence>
<evidence type="ECO:0000256" key="3">
    <source>
        <dbReference type="ARBA" id="ARBA00012356"/>
    </source>
</evidence>
<evidence type="ECO:0000259" key="17">
    <source>
        <dbReference type="PROSITE" id="PS52004"/>
    </source>
</evidence>
<dbReference type="PANTHER" id="PTHR11712:SF336">
    <property type="entry name" value="3-OXOACYL-[ACYL-CARRIER-PROTEIN] SYNTHASE, MITOCHONDRIAL"/>
    <property type="match status" value="1"/>
</dbReference>
<evidence type="ECO:0000256" key="7">
    <source>
        <dbReference type="ARBA" id="ARBA00022832"/>
    </source>
</evidence>
<dbReference type="EC" id="2.3.1.179" evidence="3 14"/>
<keyword evidence="9 14" id="KW-0275">Fatty acid biosynthesis</keyword>
<keyword evidence="5 14" id="KW-0444">Lipid biosynthesis</keyword>
<organism evidence="18 19">
    <name type="scientific">Photobacterium indicum</name>
    <dbReference type="NCBI Taxonomy" id="81447"/>
    <lineage>
        <taxon>Bacteria</taxon>
        <taxon>Pseudomonadati</taxon>
        <taxon>Pseudomonadota</taxon>
        <taxon>Gammaproteobacteria</taxon>
        <taxon>Vibrionales</taxon>
        <taxon>Vibrionaceae</taxon>
        <taxon>Photobacterium</taxon>
    </lineage>
</organism>
<evidence type="ECO:0000256" key="8">
    <source>
        <dbReference type="ARBA" id="ARBA00023098"/>
    </source>
</evidence>
<feature type="active site" description="For beta-ketoacyl synthase activity" evidence="15">
    <location>
        <position position="164"/>
    </location>
</feature>
<reference evidence="18 19" key="1">
    <citation type="submission" date="2018-03" db="EMBL/GenBank/DDBJ databases">
        <title>Whole genome sequencing of Histamine producing bacteria.</title>
        <authorList>
            <person name="Butler K."/>
        </authorList>
    </citation>
    <scope>NUCLEOTIDE SEQUENCE [LARGE SCALE GENOMIC DNA]</scope>
    <source>
        <strain evidence="18 19">ATCC 19614</strain>
    </source>
</reference>
<comment type="caution">
    <text evidence="18">The sequence shown here is derived from an EMBL/GenBank/DDBJ whole genome shotgun (WGS) entry which is preliminary data.</text>
</comment>
<dbReference type="InterPro" id="IPR020841">
    <property type="entry name" value="PKS_Beta-ketoAc_synthase_dom"/>
</dbReference>
<dbReference type="InterPro" id="IPR014031">
    <property type="entry name" value="Ketoacyl_synth_C"/>
</dbReference>
<evidence type="ECO:0000256" key="9">
    <source>
        <dbReference type="ARBA" id="ARBA00023160"/>
    </source>
</evidence>
<sequence>MSKRRVVVTGMGMLTPVGNSVESSWKALLSGTSGISTIEHFDASLFATQFAGMIKDFNPEEYMTKKDARKMDLFIQYGIAAGVQAFKDSGIEVTDENAHRIGVAIGSGIGGLGLIEAGHQAFMDKGPRKISPFFVPSTIVNMIAGHMSIMHGLRGPNIAISTACTTGLHNIGHAARMIAYGDADAMLAGGAEKASTELGMGGFAAAKALSTRNDDPQAASRPWDKDRDGFVLGDGAGVIVVEEYEHAKARGATIYAELVGFGMSGDAYHMTSPTPDGSGGALAMEATLRDAGINADKIGYINAHGTSTPAGDVAETLGIKRAMGSAIDDVLVSSTKSMTGHLLGAAGSVEAIISIMSLVDQAVPPTINLDNPDEGCDLDYVAGEARQVKNLEYSLCNSFGFGGTNGSLLFKKI</sequence>
<dbReference type="CDD" id="cd00834">
    <property type="entry name" value="KAS_I_II"/>
    <property type="match status" value="1"/>
</dbReference>
<dbReference type="NCBIfam" id="NF006434">
    <property type="entry name" value="PRK08722.1"/>
    <property type="match status" value="1"/>
</dbReference>
<comment type="similarity">
    <text evidence="2 14 16">Belongs to the thiolase-like superfamily. Beta-ketoacyl-ACP synthases family.</text>
</comment>
<dbReference type="Proteomes" id="UP000241803">
    <property type="component" value="Unassembled WGS sequence"/>
</dbReference>
<dbReference type="NCBIfam" id="TIGR03150">
    <property type="entry name" value="fabF"/>
    <property type="match status" value="1"/>
</dbReference>
<evidence type="ECO:0000256" key="11">
    <source>
        <dbReference type="ARBA" id="ARBA00024006"/>
    </source>
</evidence>
<keyword evidence="10 14" id="KW-0012">Acyltransferase</keyword>
<dbReference type="RefSeq" id="WP_107253048.1">
    <property type="nucleotide sequence ID" value="NZ_JAKJTK010000079.1"/>
</dbReference>
<comment type="function">
    <text evidence="11 14">Involved in the type II fatty acid elongation cycle. Catalyzes the elongation of a wide range of acyl-ACP by the addition of two carbons from malonyl-ACP to an acyl acceptor. Can efficiently catalyze the conversion of palmitoleoyl-ACP (cis-hexadec-9-enoyl-ACP) to cis-vaccenoyl-ACP (cis-octadec-11-enoyl-ACP), an essential step in the thermal regulation of fatty acid composition.</text>
</comment>
<name>A0A2T3LAW2_9GAMM</name>
<dbReference type="PROSITE" id="PS00606">
    <property type="entry name" value="KS3_1"/>
    <property type="match status" value="1"/>
</dbReference>
<evidence type="ECO:0000256" key="12">
    <source>
        <dbReference type="ARBA" id="ARBA00047318"/>
    </source>
</evidence>
<proteinExistence type="inferred from homology"/>
<dbReference type="InterPro" id="IPR000794">
    <property type="entry name" value="Beta-ketoacyl_synthase"/>
</dbReference>
<keyword evidence="19" id="KW-1185">Reference proteome</keyword>
<evidence type="ECO:0000256" key="13">
    <source>
        <dbReference type="ARBA" id="ARBA00047659"/>
    </source>
</evidence>
<evidence type="ECO:0000313" key="18">
    <source>
        <dbReference type="EMBL" id="PSV48452.1"/>
    </source>
</evidence>
<dbReference type="GO" id="GO:0004315">
    <property type="term" value="F:3-oxoacyl-[acyl-carrier-protein] synthase activity"/>
    <property type="evidence" value="ECO:0007669"/>
    <property type="project" value="UniProtKB-UniRule"/>
</dbReference>
<keyword evidence="7" id="KW-0276">Fatty acid metabolism</keyword>
<dbReference type="InterPro" id="IPR016039">
    <property type="entry name" value="Thiolase-like"/>
</dbReference>
<dbReference type="GO" id="GO:0005829">
    <property type="term" value="C:cytosol"/>
    <property type="evidence" value="ECO:0007669"/>
    <property type="project" value="TreeGrafter"/>
</dbReference>
<evidence type="ECO:0000256" key="4">
    <source>
        <dbReference type="ARBA" id="ARBA00014657"/>
    </source>
</evidence>
<dbReference type="NCBIfam" id="NF004970">
    <property type="entry name" value="PRK06333.1"/>
    <property type="match status" value="1"/>
</dbReference>
<feature type="domain" description="Ketosynthase family 3 (KS3)" evidence="17">
    <location>
        <begin position="3"/>
        <end position="412"/>
    </location>
</feature>
<dbReference type="InterPro" id="IPR014030">
    <property type="entry name" value="Ketoacyl_synth_N"/>
</dbReference>
<comment type="catalytic activity">
    <reaction evidence="12 14">
        <text>(9Z)-hexadecenoyl-[ACP] + malonyl-[ACP] + H(+) = 3-oxo-(11Z)-octadecenoyl-[ACP] + holo-[ACP] + CO2</text>
        <dbReference type="Rhea" id="RHEA:55040"/>
        <dbReference type="Rhea" id="RHEA-COMP:9623"/>
        <dbReference type="Rhea" id="RHEA-COMP:9685"/>
        <dbReference type="Rhea" id="RHEA-COMP:10800"/>
        <dbReference type="Rhea" id="RHEA-COMP:14074"/>
        <dbReference type="ChEBI" id="CHEBI:15378"/>
        <dbReference type="ChEBI" id="CHEBI:16526"/>
        <dbReference type="ChEBI" id="CHEBI:64479"/>
        <dbReference type="ChEBI" id="CHEBI:78449"/>
        <dbReference type="ChEBI" id="CHEBI:83989"/>
        <dbReference type="ChEBI" id="CHEBI:138538"/>
        <dbReference type="EC" id="2.3.1.179"/>
    </reaction>
</comment>
<dbReference type="Pfam" id="PF02801">
    <property type="entry name" value="Ketoacyl-synt_C"/>
    <property type="match status" value="1"/>
</dbReference>
<evidence type="ECO:0000256" key="16">
    <source>
        <dbReference type="RuleBase" id="RU003694"/>
    </source>
</evidence>
<evidence type="ECO:0000256" key="1">
    <source>
        <dbReference type="ARBA" id="ARBA00005194"/>
    </source>
</evidence>
<evidence type="ECO:0000256" key="6">
    <source>
        <dbReference type="ARBA" id="ARBA00022679"/>
    </source>
</evidence>
<gene>
    <name evidence="18" type="ORF">C9J47_08025</name>
</gene>
<dbReference type="SUPFAM" id="SSF53901">
    <property type="entry name" value="Thiolase-like"/>
    <property type="match status" value="2"/>
</dbReference>
<evidence type="ECO:0000256" key="15">
    <source>
        <dbReference type="PIRSR" id="PIRSR000447-1"/>
    </source>
</evidence>
<comment type="pathway">
    <text evidence="1 14">Lipid metabolism; fatty acid biosynthesis.</text>
</comment>
<keyword evidence="8" id="KW-0443">Lipid metabolism</keyword>
<dbReference type="FunFam" id="3.40.47.10:FF:000009">
    <property type="entry name" value="3-oxoacyl-[acyl-carrier-protein] synthase 2"/>
    <property type="match status" value="1"/>
</dbReference>
<dbReference type="PIRSF" id="PIRSF000447">
    <property type="entry name" value="KAS_II"/>
    <property type="match status" value="1"/>
</dbReference>
<evidence type="ECO:0000256" key="10">
    <source>
        <dbReference type="ARBA" id="ARBA00023315"/>
    </source>
</evidence>